<feature type="transmembrane region" description="Helical" evidence="1">
    <location>
        <begin position="39"/>
        <end position="57"/>
    </location>
</feature>
<feature type="transmembrane region" description="Helical" evidence="1">
    <location>
        <begin position="14"/>
        <end position="32"/>
    </location>
</feature>
<dbReference type="Proteomes" id="UP001215827">
    <property type="component" value="Chromosome"/>
</dbReference>
<feature type="transmembrane region" description="Helical" evidence="1">
    <location>
        <begin position="63"/>
        <end position="81"/>
    </location>
</feature>
<dbReference type="EMBL" id="CP121106">
    <property type="protein sequence ID" value="WFL76250.1"/>
    <property type="molecule type" value="Genomic_DNA"/>
</dbReference>
<sequence>MNESGDVARGWRNFFWIAAIFNFLIGLAGMITPDASVDARIVGLLVFCFGVVYYFVARDPLRYAQVLWAGVIGKVGVVALLAPEAFGENGEPLVAAVLVGDALFALGFLAFLFTGADAGGE</sequence>
<keyword evidence="1" id="KW-0472">Membrane</keyword>
<evidence type="ECO:0000313" key="2">
    <source>
        <dbReference type="EMBL" id="WFL76250.1"/>
    </source>
</evidence>
<protein>
    <submittedName>
        <fullName evidence="2">Uncharacterized protein</fullName>
    </submittedName>
</protein>
<feature type="transmembrane region" description="Helical" evidence="1">
    <location>
        <begin position="93"/>
        <end position="113"/>
    </location>
</feature>
<evidence type="ECO:0000313" key="3">
    <source>
        <dbReference type="Proteomes" id="UP001215827"/>
    </source>
</evidence>
<dbReference type="RefSeq" id="WP_278015016.1">
    <property type="nucleotide sequence ID" value="NZ_CP121106.1"/>
</dbReference>
<reference evidence="2 3" key="1">
    <citation type="submission" date="2023-03" db="EMBL/GenBank/DDBJ databases">
        <title>Altererythrobacter sp. CAU 1644 isolated from sand.</title>
        <authorList>
            <person name="Kim W."/>
        </authorList>
    </citation>
    <scope>NUCLEOTIDE SEQUENCE [LARGE SCALE GENOMIC DNA]</scope>
    <source>
        <strain evidence="2 3">CAU 1644</strain>
    </source>
</reference>
<keyword evidence="1" id="KW-0812">Transmembrane</keyword>
<organism evidence="2 3">
    <name type="scientific">Altererythrobacter arenosus</name>
    <dbReference type="NCBI Taxonomy" id="3032592"/>
    <lineage>
        <taxon>Bacteria</taxon>
        <taxon>Pseudomonadati</taxon>
        <taxon>Pseudomonadota</taxon>
        <taxon>Alphaproteobacteria</taxon>
        <taxon>Sphingomonadales</taxon>
        <taxon>Erythrobacteraceae</taxon>
        <taxon>Altererythrobacter</taxon>
    </lineage>
</organism>
<keyword evidence="3" id="KW-1185">Reference proteome</keyword>
<name>A0ABY8FQ64_9SPHN</name>
<evidence type="ECO:0000256" key="1">
    <source>
        <dbReference type="SAM" id="Phobius"/>
    </source>
</evidence>
<proteinExistence type="predicted"/>
<gene>
    <name evidence="2" type="ORF">P7228_09585</name>
</gene>
<keyword evidence="1" id="KW-1133">Transmembrane helix</keyword>
<accession>A0ABY8FQ64</accession>